<keyword evidence="3" id="KW-1185">Reference proteome</keyword>
<sequence>MPGAPFRAPSLNIQSANHSLATSSADCLFSGCSAEARSAPFVPDPPHQRLSFPSSGAAAELAVGPVSLGDGQHIIAYDEGPSPENSLIRCPYDLQEGQQVVAVIWELLQDGKRAGSFKWRPGRGGTTTGILRGKVNARREDSDLELTSVEYDLAGLYSCTVKTDDGERGNAKADILTAITKAEAENPLNVCTLTSLPRIFPFPYELHTSRRPLKSVMDAHDPHFTNWTCHLEKNIAVESHLPSATVCSLTASRPDLPAMRYPAATAMTELKSDLTQGRMPRAPSGRGGRWDTERGGLGGRERAWLGGRERAWLGGRERAWLGGRERGG</sequence>
<reference evidence="2 3" key="2">
    <citation type="submission" date="2019-01" db="EMBL/GenBank/DDBJ databases">
        <title>The decoding of complex shrimp genome reveals the adaptation for benthos swimmer, frequently molting mechanism and breeding impact on genome.</title>
        <authorList>
            <person name="Sun Y."/>
            <person name="Gao Y."/>
            <person name="Yu Y."/>
        </authorList>
    </citation>
    <scope>NUCLEOTIDE SEQUENCE [LARGE SCALE GENOMIC DNA]</scope>
    <source>
        <tissue evidence="2">Muscle</tissue>
    </source>
</reference>
<evidence type="ECO:0000313" key="3">
    <source>
        <dbReference type="Proteomes" id="UP000283509"/>
    </source>
</evidence>
<protein>
    <recommendedName>
        <fullName evidence="4">Ig-like domain-containing protein</fullName>
    </recommendedName>
</protein>
<reference evidence="2 3" key="1">
    <citation type="submission" date="2018-04" db="EMBL/GenBank/DDBJ databases">
        <authorList>
            <person name="Zhang X."/>
            <person name="Yuan J."/>
            <person name="Li F."/>
            <person name="Xiang J."/>
        </authorList>
    </citation>
    <scope>NUCLEOTIDE SEQUENCE [LARGE SCALE GENOMIC DNA]</scope>
    <source>
        <tissue evidence="2">Muscle</tissue>
    </source>
</reference>
<organism evidence="2 3">
    <name type="scientific">Penaeus vannamei</name>
    <name type="common">Whiteleg shrimp</name>
    <name type="synonym">Litopenaeus vannamei</name>
    <dbReference type="NCBI Taxonomy" id="6689"/>
    <lineage>
        <taxon>Eukaryota</taxon>
        <taxon>Metazoa</taxon>
        <taxon>Ecdysozoa</taxon>
        <taxon>Arthropoda</taxon>
        <taxon>Crustacea</taxon>
        <taxon>Multicrustacea</taxon>
        <taxon>Malacostraca</taxon>
        <taxon>Eumalacostraca</taxon>
        <taxon>Eucarida</taxon>
        <taxon>Decapoda</taxon>
        <taxon>Dendrobranchiata</taxon>
        <taxon>Penaeoidea</taxon>
        <taxon>Penaeidae</taxon>
        <taxon>Penaeus</taxon>
    </lineage>
</organism>
<evidence type="ECO:0008006" key="4">
    <source>
        <dbReference type="Google" id="ProtNLM"/>
    </source>
</evidence>
<evidence type="ECO:0000313" key="2">
    <source>
        <dbReference type="EMBL" id="ROT65601.1"/>
    </source>
</evidence>
<comment type="caution">
    <text evidence="2">The sequence shown here is derived from an EMBL/GenBank/DDBJ whole genome shotgun (WGS) entry which is preliminary data.</text>
</comment>
<name>A0A423SN57_PENVA</name>
<dbReference type="Proteomes" id="UP000283509">
    <property type="component" value="Unassembled WGS sequence"/>
</dbReference>
<feature type="region of interest" description="Disordered" evidence="1">
    <location>
        <begin position="276"/>
        <end position="295"/>
    </location>
</feature>
<evidence type="ECO:0000256" key="1">
    <source>
        <dbReference type="SAM" id="MobiDB-lite"/>
    </source>
</evidence>
<accession>A0A423SN57</accession>
<dbReference type="AlphaFoldDB" id="A0A423SN57"/>
<dbReference type="InterPro" id="IPR013783">
    <property type="entry name" value="Ig-like_fold"/>
</dbReference>
<dbReference type="EMBL" id="QCYY01003066">
    <property type="protein sequence ID" value="ROT65601.1"/>
    <property type="molecule type" value="Genomic_DNA"/>
</dbReference>
<gene>
    <name evidence="2" type="ORF">C7M84_016404</name>
</gene>
<proteinExistence type="predicted"/>
<dbReference type="Gene3D" id="2.60.40.10">
    <property type="entry name" value="Immunoglobulins"/>
    <property type="match status" value="1"/>
</dbReference>
<dbReference type="OrthoDB" id="6345657at2759"/>